<dbReference type="RefSeq" id="WP_160095483.1">
    <property type="nucleotide sequence ID" value="NZ_CP047224.1"/>
</dbReference>
<evidence type="ECO:0000313" key="8">
    <source>
        <dbReference type="EMBL" id="QHD65256.1"/>
    </source>
</evidence>
<evidence type="ECO:0000256" key="4">
    <source>
        <dbReference type="ARBA" id="ARBA00022989"/>
    </source>
</evidence>
<dbReference type="EMBL" id="CP047224">
    <property type="protein sequence ID" value="QHD65256.1"/>
    <property type="molecule type" value="Genomic_DNA"/>
</dbReference>
<dbReference type="KEGG" id="nef:GP480_02205"/>
<comment type="subcellular location">
    <subcellularLocation>
        <location evidence="1">Cell membrane</location>
        <topology evidence="1">Multi-pass membrane protein</topology>
    </subcellularLocation>
</comment>
<feature type="transmembrane region" description="Helical" evidence="6">
    <location>
        <begin position="104"/>
        <end position="125"/>
    </location>
</feature>
<dbReference type="PANTHER" id="PTHR36115">
    <property type="entry name" value="PROLINE-RICH ANTIGEN HOMOLOG-RELATED"/>
    <property type="match status" value="1"/>
</dbReference>
<dbReference type="Pfam" id="PF06271">
    <property type="entry name" value="RDD"/>
    <property type="match status" value="1"/>
</dbReference>
<dbReference type="AlphaFoldDB" id="A0A6P1G9Z0"/>
<evidence type="ECO:0000256" key="1">
    <source>
        <dbReference type="ARBA" id="ARBA00004651"/>
    </source>
</evidence>
<evidence type="ECO:0000256" key="6">
    <source>
        <dbReference type="SAM" id="Phobius"/>
    </source>
</evidence>
<feature type="transmembrane region" description="Helical" evidence="6">
    <location>
        <begin position="156"/>
        <end position="175"/>
    </location>
</feature>
<dbReference type="InterPro" id="IPR051791">
    <property type="entry name" value="Pra-immunoreactive"/>
</dbReference>
<organism evidence="8 9">
    <name type="scientific">Neorickettsia findlayensis</name>
    <dbReference type="NCBI Taxonomy" id="2686014"/>
    <lineage>
        <taxon>Bacteria</taxon>
        <taxon>Pseudomonadati</taxon>
        <taxon>Pseudomonadota</taxon>
        <taxon>Alphaproteobacteria</taxon>
        <taxon>Rickettsiales</taxon>
        <taxon>Anaplasmataceae</taxon>
        <taxon>Neorickettsia</taxon>
    </lineage>
</organism>
<evidence type="ECO:0000259" key="7">
    <source>
        <dbReference type="Pfam" id="PF06271"/>
    </source>
</evidence>
<feature type="transmembrane region" description="Helical" evidence="6">
    <location>
        <begin position="52"/>
        <end position="70"/>
    </location>
</feature>
<proteinExistence type="predicted"/>
<evidence type="ECO:0000256" key="2">
    <source>
        <dbReference type="ARBA" id="ARBA00022475"/>
    </source>
</evidence>
<protein>
    <submittedName>
        <fullName evidence="8">RDD family protein</fullName>
    </submittedName>
</protein>
<name>A0A6P1G9Z0_9RICK</name>
<reference evidence="8 9" key="2">
    <citation type="journal article" date="2020" name="MBio">
        <title>Isolation and Molecular Analysis of a Novel Neorickettsia Species That Causes Potomac Horse Fever.</title>
        <authorList>
            <person name="Teymournejad O."/>
            <person name="Lin M."/>
            <person name="Bekebrede H."/>
            <person name="Kamr A."/>
            <person name="Toribio R.E."/>
            <person name="Arroyo L.G."/>
            <person name="Baird J.D."/>
            <person name="Rikihisa Y."/>
        </authorList>
    </citation>
    <scope>NUCLEOTIDE SEQUENCE [LARGE SCALE GENOMIC DNA]</scope>
    <source>
        <strain evidence="8 9">Fin17</strain>
    </source>
</reference>
<keyword evidence="2" id="KW-1003">Cell membrane</keyword>
<dbReference type="InterPro" id="IPR010432">
    <property type="entry name" value="RDD"/>
</dbReference>
<sequence>MNKLFSLFPGVIKSIFDFPHRLFSFPHKNKTDSRGVIYASQFKRSVSTITDLLFCVLILKVSGYLLSFLVDLQFPVEVLERYRFGLPISQAEKALTIGFYKSVLVVQVFQLILLATLFVICWHRFGCTPGKWILRLRLLDDETLEKPSVSACIKRLIILPFSLLIFFLGIFWSLFDRKSRTWHDIFAGTVVVSKSAEIFRKDAYSHTSYQDKTEGATRVTD</sequence>
<feature type="domain" description="RDD" evidence="7">
    <location>
        <begin position="38"/>
        <end position="188"/>
    </location>
</feature>
<keyword evidence="5 6" id="KW-0472">Membrane</keyword>
<evidence type="ECO:0000256" key="5">
    <source>
        <dbReference type="ARBA" id="ARBA00023136"/>
    </source>
</evidence>
<evidence type="ECO:0000313" key="9">
    <source>
        <dbReference type="Proteomes" id="UP000464912"/>
    </source>
</evidence>
<evidence type="ECO:0000256" key="3">
    <source>
        <dbReference type="ARBA" id="ARBA00022692"/>
    </source>
</evidence>
<dbReference type="Proteomes" id="UP000464912">
    <property type="component" value="Chromosome"/>
</dbReference>
<keyword evidence="4 6" id="KW-1133">Transmembrane helix</keyword>
<keyword evidence="9" id="KW-1185">Reference proteome</keyword>
<gene>
    <name evidence="8" type="ORF">GP480_02205</name>
</gene>
<accession>A0A6P1G9Z0</accession>
<keyword evidence="3 6" id="KW-0812">Transmembrane</keyword>
<reference evidence="8 9" key="1">
    <citation type="journal article" date="2020" name="MBio">
        <title>Erratum for Teymournejad et al., 'Isolation and Molecular Analysis of a Novel Neorickettsia Species That Causes Potomac Horse Fever'.</title>
        <authorList>
            <person name="Teymournejad O."/>
            <person name="Lin M."/>
            <person name="Bekebrede H."/>
            <person name="Kamr A."/>
            <person name="Toribio R.E."/>
            <person name="Arroyo L.G."/>
            <person name="Baird J.D."/>
            <person name="Rikihisa Y."/>
        </authorList>
    </citation>
    <scope>NUCLEOTIDE SEQUENCE [LARGE SCALE GENOMIC DNA]</scope>
    <source>
        <strain evidence="8 9">Fin17</strain>
    </source>
</reference>
<dbReference type="PANTHER" id="PTHR36115:SF4">
    <property type="entry name" value="MEMBRANE PROTEIN"/>
    <property type="match status" value="1"/>
</dbReference>
<dbReference type="GO" id="GO:0005886">
    <property type="term" value="C:plasma membrane"/>
    <property type="evidence" value="ECO:0007669"/>
    <property type="project" value="UniProtKB-SubCell"/>
</dbReference>